<accession>A0ABV8PGC8</accession>
<gene>
    <name evidence="1" type="ORF">ACFOWS_02820</name>
</gene>
<evidence type="ECO:0000313" key="1">
    <source>
        <dbReference type="EMBL" id="MFC4219048.1"/>
    </source>
</evidence>
<comment type="caution">
    <text evidence="1">The sequence shown here is derived from an EMBL/GenBank/DDBJ whole genome shotgun (WGS) entry which is preliminary data.</text>
</comment>
<proteinExistence type="predicted"/>
<dbReference type="RefSeq" id="WP_379762447.1">
    <property type="nucleotide sequence ID" value="NZ_JBHSCL010000003.1"/>
</dbReference>
<sequence>MSQTPQKKETSAAHISQLLDMKEHYPDIAGNLQSIIVHISRNLPNCTSKPKGPAYYNEFIKRFEVRANTGNNQKAIHEH</sequence>
<reference evidence="2" key="1">
    <citation type="journal article" date="2019" name="Int. J. Syst. Evol. Microbiol.">
        <title>The Global Catalogue of Microorganisms (GCM) 10K type strain sequencing project: providing services to taxonomists for standard genome sequencing and annotation.</title>
        <authorList>
            <consortium name="The Broad Institute Genomics Platform"/>
            <consortium name="The Broad Institute Genome Sequencing Center for Infectious Disease"/>
            <person name="Wu L."/>
            <person name="Ma J."/>
        </authorList>
    </citation>
    <scope>NUCLEOTIDE SEQUENCE [LARGE SCALE GENOMIC DNA]</scope>
    <source>
        <strain evidence="2">CGMCC 1.15774</strain>
    </source>
</reference>
<dbReference type="EMBL" id="JBHSCL010000003">
    <property type="protein sequence ID" value="MFC4219048.1"/>
    <property type="molecule type" value="Genomic_DNA"/>
</dbReference>
<keyword evidence="2" id="KW-1185">Reference proteome</keyword>
<protein>
    <submittedName>
        <fullName evidence="1">Uncharacterized protein</fullName>
    </submittedName>
</protein>
<name>A0ABV8PGC8_9FLAO</name>
<organism evidence="1 2">
    <name type="scientific">Flagellimonas marina</name>
    <dbReference type="NCBI Taxonomy" id="1775168"/>
    <lineage>
        <taxon>Bacteria</taxon>
        <taxon>Pseudomonadati</taxon>
        <taxon>Bacteroidota</taxon>
        <taxon>Flavobacteriia</taxon>
        <taxon>Flavobacteriales</taxon>
        <taxon>Flavobacteriaceae</taxon>
        <taxon>Flagellimonas</taxon>
    </lineage>
</organism>
<dbReference type="Proteomes" id="UP001595841">
    <property type="component" value="Unassembled WGS sequence"/>
</dbReference>
<evidence type="ECO:0000313" key="2">
    <source>
        <dbReference type="Proteomes" id="UP001595841"/>
    </source>
</evidence>